<gene>
    <name evidence="4" type="ORF">FA707_04630</name>
    <name evidence="5" type="ORF">FA707_06925</name>
</gene>
<dbReference type="AlphaFoldDB" id="A0A4D7CTQ5"/>
<sequence>MKKIITATLLSTMVLGTLATTVKAADVGSLTGTGSVEFIPDDSTTPPVDPETPDPDKPVVPTDPTDPDVDPSNPGEPAPGTDGPLSIDFVSDLYFGVQKIVSTNEDYPARAQQVVKNNALVDVPNYAQITDKRGTLSGWTLKVKQEAQFKTGDNDLNGAELSFKQATFATTASEKELALMEETVTFDPGVEYTVLGAADGQGAGTYTYYFGSSSALTDGPMSFRDDTGEVVEKTVKLNESVNLHVPGSAVKRAAVYTTNLLWTLSDVPAS</sequence>
<organism evidence="4 6">
    <name type="scientific">Vagococcus zengguangii</name>
    <dbReference type="NCBI Taxonomy" id="2571750"/>
    <lineage>
        <taxon>Bacteria</taxon>
        <taxon>Bacillati</taxon>
        <taxon>Bacillota</taxon>
        <taxon>Bacilli</taxon>
        <taxon>Lactobacillales</taxon>
        <taxon>Enterococcaceae</taxon>
        <taxon>Vagococcus</taxon>
    </lineage>
</organism>
<reference evidence="4 6" key="1">
    <citation type="submission" date="2019-04" db="EMBL/GenBank/DDBJ databases">
        <title>Vagococcus sp. nov., isolated from faeces of yaks (Bos grunniens).</title>
        <authorList>
            <person name="Ge Y."/>
        </authorList>
    </citation>
    <scope>NUCLEOTIDE SEQUENCE [LARGE SCALE GENOMIC DNA]</scope>
    <source>
        <strain evidence="4 6">MN-17</strain>
    </source>
</reference>
<feature type="signal peptide" evidence="2">
    <location>
        <begin position="1"/>
        <end position="24"/>
    </location>
</feature>
<keyword evidence="6" id="KW-1185">Reference proteome</keyword>
<dbReference type="RefSeq" id="WP_136953126.1">
    <property type="nucleotide sequence ID" value="NZ_CP039712.1"/>
</dbReference>
<evidence type="ECO:0000313" key="5">
    <source>
        <dbReference type="EMBL" id="QCI86714.1"/>
    </source>
</evidence>
<accession>A0A4D7CTQ5</accession>
<evidence type="ECO:0000256" key="2">
    <source>
        <dbReference type="SAM" id="SignalP"/>
    </source>
</evidence>
<protein>
    <submittedName>
        <fullName evidence="4">WxL domain-containing protein</fullName>
    </submittedName>
</protein>
<name>A0A4D7CTQ5_9ENTE</name>
<dbReference type="KEGG" id="vao:FA707_04630"/>
<dbReference type="InterPro" id="IPR027994">
    <property type="entry name" value="WxL_dom"/>
</dbReference>
<feature type="chain" id="PRO_5033828524" evidence="2">
    <location>
        <begin position="25"/>
        <end position="270"/>
    </location>
</feature>
<dbReference type="KEGG" id="vao:FA707_06925"/>
<dbReference type="EMBL" id="CP039712">
    <property type="protein sequence ID" value="QCI86292.1"/>
    <property type="molecule type" value="Genomic_DNA"/>
</dbReference>
<keyword evidence="2" id="KW-0732">Signal</keyword>
<dbReference type="Pfam" id="PF13731">
    <property type="entry name" value="WxL"/>
    <property type="match status" value="1"/>
</dbReference>
<evidence type="ECO:0000313" key="6">
    <source>
        <dbReference type="Proteomes" id="UP000298615"/>
    </source>
</evidence>
<feature type="region of interest" description="Disordered" evidence="1">
    <location>
        <begin position="32"/>
        <end position="84"/>
    </location>
</feature>
<proteinExistence type="predicted"/>
<dbReference type="Proteomes" id="UP000298615">
    <property type="component" value="Chromosome"/>
</dbReference>
<evidence type="ECO:0000256" key="1">
    <source>
        <dbReference type="SAM" id="MobiDB-lite"/>
    </source>
</evidence>
<evidence type="ECO:0000259" key="3">
    <source>
        <dbReference type="Pfam" id="PF13731"/>
    </source>
</evidence>
<feature type="domain" description="WxL" evidence="3">
    <location>
        <begin position="28"/>
        <end position="268"/>
    </location>
</feature>
<dbReference type="EMBL" id="CP039712">
    <property type="protein sequence ID" value="QCI86714.1"/>
    <property type="molecule type" value="Genomic_DNA"/>
</dbReference>
<evidence type="ECO:0000313" key="4">
    <source>
        <dbReference type="EMBL" id="QCI86292.1"/>
    </source>
</evidence>